<dbReference type="InterPro" id="IPR051722">
    <property type="entry name" value="Endocytosis_PI4K-reg_protein"/>
</dbReference>
<dbReference type="PROSITE" id="PS50005">
    <property type="entry name" value="TPR"/>
    <property type="match status" value="1"/>
</dbReference>
<evidence type="ECO:0000313" key="5">
    <source>
        <dbReference type="Proteomes" id="UP000278807"/>
    </source>
</evidence>
<organism evidence="6">
    <name type="scientific">Rodentolepis nana</name>
    <name type="common">Dwarf tapeworm</name>
    <name type="synonym">Hymenolepis nana</name>
    <dbReference type="NCBI Taxonomy" id="102285"/>
    <lineage>
        <taxon>Eukaryota</taxon>
        <taxon>Metazoa</taxon>
        <taxon>Spiralia</taxon>
        <taxon>Lophotrochozoa</taxon>
        <taxon>Platyhelminthes</taxon>
        <taxon>Cestoda</taxon>
        <taxon>Eucestoda</taxon>
        <taxon>Cyclophyllidea</taxon>
        <taxon>Hymenolepididae</taxon>
        <taxon>Rodentolepis</taxon>
    </lineage>
</organism>
<dbReference type="WBParaSite" id="HNAJ_0000594001-mRNA-1">
    <property type="protein sequence ID" value="HNAJ_0000594001-mRNA-1"/>
    <property type="gene ID" value="HNAJ_0000594001"/>
</dbReference>
<evidence type="ECO:0000256" key="2">
    <source>
        <dbReference type="ARBA" id="ARBA00038251"/>
    </source>
</evidence>
<dbReference type="SUPFAM" id="SSF48452">
    <property type="entry name" value="TPR-like"/>
    <property type="match status" value="1"/>
</dbReference>
<dbReference type="PANTHER" id="PTHR23083:SF464">
    <property type="entry name" value="TETRATRICOPEPTIDE REPEAT DOMAIN 7, ISOFORM A"/>
    <property type="match status" value="1"/>
</dbReference>
<gene>
    <name evidence="4" type="ORF">HNAJ_LOCUS5936</name>
</gene>
<name>A0A0R3TFU9_RODNA</name>
<keyword evidence="3" id="KW-0802">TPR repeat</keyword>
<reference evidence="6" key="1">
    <citation type="submission" date="2017-02" db="UniProtKB">
        <authorList>
            <consortium name="WormBaseParasite"/>
        </authorList>
    </citation>
    <scope>IDENTIFICATION</scope>
</reference>
<proteinExistence type="inferred from homology"/>
<comment type="similarity">
    <text evidence="2">Belongs to the YPP1 family.</text>
</comment>
<evidence type="ECO:0000256" key="3">
    <source>
        <dbReference type="PROSITE-ProRule" id="PRU00339"/>
    </source>
</evidence>
<comment type="function">
    <text evidence="1">Involved in endocytosis.</text>
</comment>
<dbReference type="PANTHER" id="PTHR23083">
    <property type="entry name" value="TETRATRICOPEPTIDE REPEAT PROTEIN, TPR"/>
    <property type="match status" value="1"/>
</dbReference>
<reference evidence="4 5" key="2">
    <citation type="submission" date="2018-11" db="EMBL/GenBank/DDBJ databases">
        <authorList>
            <consortium name="Pathogen Informatics"/>
        </authorList>
    </citation>
    <scope>NUCLEOTIDE SEQUENCE [LARGE SCALE GENOMIC DNA]</scope>
</reference>
<evidence type="ECO:0000256" key="1">
    <source>
        <dbReference type="ARBA" id="ARBA00002550"/>
    </source>
</evidence>
<sequence>MQIGLNHYINFQRGRIFEATGRLDEAKAMYESAISINPSHVKSLYGLASTLKQSEQYILAEQALRDALAIDSTNSRVWRLLGEVLSSAETSNDPASKAIATTALLSAIELEQTEPLESFYTLRLGVYCS</sequence>
<evidence type="ECO:0000313" key="4">
    <source>
        <dbReference type="EMBL" id="VDO01796.1"/>
    </source>
</evidence>
<feature type="repeat" description="TPR" evidence="3">
    <location>
        <begin position="7"/>
        <end position="40"/>
    </location>
</feature>
<dbReference type="OrthoDB" id="29013at2759"/>
<dbReference type="Proteomes" id="UP000278807">
    <property type="component" value="Unassembled WGS sequence"/>
</dbReference>
<keyword evidence="5" id="KW-1185">Reference proteome</keyword>
<accession>A0A0R3TFU9</accession>
<protein>
    <submittedName>
        <fullName evidence="6">TPR_REGION domain-containing protein</fullName>
    </submittedName>
</protein>
<dbReference type="AlphaFoldDB" id="A0A0R3TFU9"/>
<dbReference type="Gene3D" id="1.25.40.10">
    <property type="entry name" value="Tetratricopeptide repeat domain"/>
    <property type="match status" value="1"/>
</dbReference>
<dbReference type="GO" id="GO:0046854">
    <property type="term" value="P:phosphatidylinositol phosphate biosynthetic process"/>
    <property type="evidence" value="ECO:0007669"/>
    <property type="project" value="TreeGrafter"/>
</dbReference>
<dbReference type="STRING" id="102285.A0A0R3TFU9"/>
<dbReference type="InterPro" id="IPR011990">
    <property type="entry name" value="TPR-like_helical_dom_sf"/>
</dbReference>
<dbReference type="EMBL" id="UZAE01005706">
    <property type="protein sequence ID" value="VDO01796.1"/>
    <property type="molecule type" value="Genomic_DNA"/>
</dbReference>
<dbReference type="GO" id="GO:0072659">
    <property type="term" value="P:protein localization to plasma membrane"/>
    <property type="evidence" value="ECO:0007669"/>
    <property type="project" value="TreeGrafter"/>
</dbReference>
<evidence type="ECO:0000313" key="6">
    <source>
        <dbReference type="WBParaSite" id="HNAJ_0000594001-mRNA-1"/>
    </source>
</evidence>
<dbReference type="Pfam" id="PF14559">
    <property type="entry name" value="TPR_19"/>
    <property type="match status" value="1"/>
</dbReference>
<dbReference type="SMART" id="SM00028">
    <property type="entry name" value="TPR"/>
    <property type="match status" value="2"/>
</dbReference>
<dbReference type="InterPro" id="IPR019734">
    <property type="entry name" value="TPR_rpt"/>
</dbReference>
<dbReference type="GO" id="GO:0005886">
    <property type="term" value="C:plasma membrane"/>
    <property type="evidence" value="ECO:0007669"/>
    <property type="project" value="TreeGrafter"/>
</dbReference>